<dbReference type="HAMAP" id="MF_00294">
    <property type="entry name" value="Ribosomal_bL33"/>
    <property type="match status" value="1"/>
</dbReference>
<organism evidence="6 7">
    <name type="scientific">Lentisphaera profundi</name>
    <dbReference type="NCBI Taxonomy" id="1658616"/>
    <lineage>
        <taxon>Bacteria</taxon>
        <taxon>Pseudomonadati</taxon>
        <taxon>Lentisphaerota</taxon>
        <taxon>Lentisphaeria</taxon>
        <taxon>Lentisphaerales</taxon>
        <taxon>Lentisphaeraceae</taxon>
        <taxon>Lentisphaera</taxon>
    </lineage>
</organism>
<accession>A0ABY7W117</accession>
<dbReference type="NCBIfam" id="NF001860">
    <property type="entry name" value="PRK00595.1"/>
    <property type="match status" value="1"/>
</dbReference>
<evidence type="ECO:0000256" key="3">
    <source>
        <dbReference type="ARBA" id="ARBA00023274"/>
    </source>
</evidence>
<dbReference type="NCBIfam" id="NF001764">
    <property type="entry name" value="PRK00504.1"/>
    <property type="match status" value="1"/>
</dbReference>
<dbReference type="Proteomes" id="UP001214250">
    <property type="component" value="Chromosome 2"/>
</dbReference>
<proteinExistence type="inferred from homology"/>
<dbReference type="PANTHER" id="PTHR43168">
    <property type="entry name" value="50S RIBOSOMAL PROTEIN L33, CHLOROPLASTIC"/>
    <property type="match status" value="1"/>
</dbReference>
<evidence type="ECO:0000256" key="1">
    <source>
        <dbReference type="ARBA" id="ARBA00007596"/>
    </source>
</evidence>
<comment type="similarity">
    <text evidence="1 5">Belongs to the bacterial ribosomal protein bL33 family.</text>
</comment>
<name>A0ABY7W117_9BACT</name>
<evidence type="ECO:0000313" key="7">
    <source>
        <dbReference type="Proteomes" id="UP001214250"/>
    </source>
</evidence>
<dbReference type="Pfam" id="PF00471">
    <property type="entry name" value="Ribosomal_L33"/>
    <property type="match status" value="1"/>
</dbReference>
<evidence type="ECO:0000256" key="4">
    <source>
        <dbReference type="ARBA" id="ARBA00035176"/>
    </source>
</evidence>
<dbReference type="InterPro" id="IPR011332">
    <property type="entry name" value="Ribosomal_zn-bd"/>
</dbReference>
<dbReference type="NCBIfam" id="TIGR01023">
    <property type="entry name" value="rpmG_bact"/>
    <property type="match status" value="1"/>
</dbReference>
<dbReference type="EMBL" id="CP117812">
    <property type="protein sequence ID" value="WDE98726.1"/>
    <property type="molecule type" value="Genomic_DNA"/>
</dbReference>
<evidence type="ECO:0000256" key="5">
    <source>
        <dbReference type="HAMAP-Rule" id="MF_00294"/>
    </source>
</evidence>
<dbReference type="PANTHER" id="PTHR43168:SF2">
    <property type="entry name" value="LARGE RIBOSOMAL SUBUNIT PROTEIN BL33C"/>
    <property type="match status" value="1"/>
</dbReference>
<dbReference type="RefSeq" id="WP_274153595.1">
    <property type="nucleotide sequence ID" value="NZ_CP117812.1"/>
</dbReference>
<reference evidence="6 7" key="1">
    <citation type="submission" date="2023-02" db="EMBL/GenBank/DDBJ databases">
        <title>Genome sequence of Lentisphaera profundi SAORIC-696.</title>
        <authorList>
            <person name="Kim e."/>
            <person name="Cho J.-C."/>
            <person name="Choi A."/>
            <person name="Kang I."/>
        </authorList>
    </citation>
    <scope>NUCLEOTIDE SEQUENCE [LARGE SCALE GENOMIC DNA]</scope>
    <source>
        <strain evidence="6 7">SAORIC-696</strain>
    </source>
</reference>
<dbReference type="Gene3D" id="2.20.28.120">
    <property type="entry name" value="Ribosomal protein L33"/>
    <property type="match status" value="1"/>
</dbReference>
<sequence length="50" mass="5942">MAREIVTLQCTETGERTYSTTKNKTNTPGRLEKKKFNPKVRRHTLYRETK</sequence>
<evidence type="ECO:0000313" key="6">
    <source>
        <dbReference type="EMBL" id="WDE98726.1"/>
    </source>
</evidence>
<dbReference type="InterPro" id="IPR001705">
    <property type="entry name" value="Ribosomal_bL33"/>
</dbReference>
<gene>
    <name evidence="5 6" type="primary">rpmG</name>
    <name evidence="6" type="ORF">PQO03_12855</name>
</gene>
<dbReference type="GO" id="GO:0005840">
    <property type="term" value="C:ribosome"/>
    <property type="evidence" value="ECO:0007669"/>
    <property type="project" value="UniProtKB-KW"/>
</dbReference>
<dbReference type="SUPFAM" id="SSF57829">
    <property type="entry name" value="Zn-binding ribosomal proteins"/>
    <property type="match status" value="1"/>
</dbReference>
<protein>
    <recommendedName>
        <fullName evidence="4 5">Large ribosomal subunit protein bL33</fullName>
    </recommendedName>
</protein>
<keyword evidence="2 5" id="KW-0689">Ribosomal protein</keyword>
<keyword evidence="7" id="KW-1185">Reference proteome</keyword>
<keyword evidence="3 5" id="KW-0687">Ribonucleoprotein</keyword>
<dbReference type="InterPro" id="IPR038584">
    <property type="entry name" value="Ribosomal_bL33_sf"/>
</dbReference>
<evidence type="ECO:0000256" key="2">
    <source>
        <dbReference type="ARBA" id="ARBA00022980"/>
    </source>
</evidence>